<name>A0A9P6WIF8_9ASCO</name>
<comment type="caution">
    <text evidence="4">The sequence shown here is derived from an EMBL/GenBank/DDBJ whole genome shotgun (WGS) entry which is preliminary data.</text>
</comment>
<dbReference type="Pfam" id="PF00899">
    <property type="entry name" value="ThiF"/>
    <property type="match status" value="1"/>
</dbReference>
<keyword evidence="5" id="KW-1185">Reference proteome</keyword>
<evidence type="ECO:0000259" key="3">
    <source>
        <dbReference type="Pfam" id="PF00899"/>
    </source>
</evidence>
<proteinExistence type="predicted"/>
<dbReference type="GO" id="GO:0005737">
    <property type="term" value="C:cytoplasm"/>
    <property type="evidence" value="ECO:0007669"/>
    <property type="project" value="UniProtKB-SubCell"/>
</dbReference>
<evidence type="ECO:0000313" key="5">
    <source>
        <dbReference type="Proteomes" id="UP000697127"/>
    </source>
</evidence>
<organism evidence="4 5">
    <name type="scientific">Pichia californica</name>
    <dbReference type="NCBI Taxonomy" id="460514"/>
    <lineage>
        <taxon>Eukaryota</taxon>
        <taxon>Fungi</taxon>
        <taxon>Dikarya</taxon>
        <taxon>Ascomycota</taxon>
        <taxon>Saccharomycotina</taxon>
        <taxon>Pichiomycetes</taxon>
        <taxon>Pichiales</taxon>
        <taxon>Pichiaceae</taxon>
        <taxon>Pichia</taxon>
    </lineage>
</organism>
<sequence>MVEKTLTKDEISLYDRQIRLWGMEAQTNLRNSNILVINLSGVGVEIVKNLTLGGVGTLTLMDSSKLKEQDLNSNFFVEEKQVGMLKVEASKTRIQDMNPRVQFKIDSRDWETLNEEEFSKFQVIVSTGFNSAQISKLNKITRKLNIPFISCCVHGMYGFIFNDLIKCESWIKLEKSNLRKVGDLDMVSKILSLEDITENDIELQKVLISNEYRNWDELSGKYLNSQFPTDKKKKKKINASLISLLALLDLSDIYLHKDIEDVIIEKEDLLNSITKVLKKLELPSSIQMNDDCLKKFIRNAYCEYQPTNAIIGGVVSQDIINTLVHKELPINNVCILDGFNSEMPVYNL</sequence>
<evidence type="ECO:0000313" key="4">
    <source>
        <dbReference type="EMBL" id="KAG0686707.1"/>
    </source>
</evidence>
<dbReference type="PANTHER" id="PTHR10953">
    <property type="entry name" value="UBIQUITIN-ACTIVATING ENZYME E1"/>
    <property type="match status" value="1"/>
</dbReference>
<evidence type="ECO:0000256" key="1">
    <source>
        <dbReference type="ARBA" id="ARBA00004496"/>
    </source>
</evidence>
<keyword evidence="2" id="KW-0963">Cytoplasm</keyword>
<gene>
    <name evidence="4" type="ORF">C6P40_003548</name>
</gene>
<dbReference type="AlphaFoldDB" id="A0A9P6WIF8"/>
<dbReference type="OrthoDB" id="1708823at2759"/>
<dbReference type="InterPro" id="IPR045886">
    <property type="entry name" value="ThiF/MoeB/HesA"/>
</dbReference>
<dbReference type="Proteomes" id="UP000697127">
    <property type="component" value="Unassembled WGS sequence"/>
</dbReference>
<reference evidence="4" key="1">
    <citation type="submission" date="2020-11" db="EMBL/GenBank/DDBJ databases">
        <title>Kefir isolates.</title>
        <authorList>
            <person name="Marcisauskas S."/>
            <person name="Kim Y."/>
            <person name="Blasche S."/>
        </authorList>
    </citation>
    <scope>NUCLEOTIDE SEQUENCE</scope>
    <source>
        <strain evidence="4">Olga-1</strain>
    </source>
</reference>
<dbReference type="SUPFAM" id="SSF69572">
    <property type="entry name" value="Activating enzymes of the ubiquitin-like proteins"/>
    <property type="match status" value="1"/>
</dbReference>
<dbReference type="GO" id="GO:0019948">
    <property type="term" value="F:SUMO activating enzyme activity"/>
    <property type="evidence" value="ECO:0007669"/>
    <property type="project" value="TreeGrafter"/>
</dbReference>
<protein>
    <recommendedName>
        <fullName evidence="3">THIF-type NAD/FAD binding fold domain-containing protein</fullName>
    </recommendedName>
</protein>
<feature type="domain" description="THIF-type NAD/FAD binding fold" evidence="3">
    <location>
        <begin position="14"/>
        <end position="343"/>
    </location>
</feature>
<evidence type="ECO:0000256" key="2">
    <source>
        <dbReference type="ARBA" id="ARBA00022490"/>
    </source>
</evidence>
<dbReference type="GO" id="GO:0016925">
    <property type="term" value="P:protein sumoylation"/>
    <property type="evidence" value="ECO:0007669"/>
    <property type="project" value="TreeGrafter"/>
</dbReference>
<accession>A0A9P6WIF8</accession>
<dbReference type="PANTHER" id="PTHR10953:SF162">
    <property type="entry name" value="SUMO-ACTIVATING ENZYME SUBUNIT 1"/>
    <property type="match status" value="1"/>
</dbReference>
<dbReference type="Gene3D" id="3.40.50.720">
    <property type="entry name" value="NAD(P)-binding Rossmann-like Domain"/>
    <property type="match status" value="1"/>
</dbReference>
<dbReference type="EMBL" id="PUHW01000400">
    <property type="protein sequence ID" value="KAG0686707.1"/>
    <property type="molecule type" value="Genomic_DNA"/>
</dbReference>
<comment type="subcellular location">
    <subcellularLocation>
        <location evidence="1">Cytoplasm</location>
    </subcellularLocation>
</comment>
<dbReference type="GO" id="GO:0031510">
    <property type="term" value="C:SUMO activating enzyme complex"/>
    <property type="evidence" value="ECO:0007669"/>
    <property type="project" value="TreeGrafter"/>
</dbReference>
<dbReference type="InterPro" id="IPR000594">
    <property type="entry name" value="ThiF_NAD_FAD-bd"/>
</dbReference>
<dbReference type="InterPro" id="IPR035985">
    <property type="entry name" value="Ubiquitin-activating_enz"/>
</dbReference>